<evidence type="ECO:0000313" key="1">
    <source>
        <dbReference type="EMBL" id="VDD98086.1"/>
    </source>
</evidence>
<evidence type="ECO:0000313" key="2">
    <source>
        <dbReference type="Proteomes" id="UP000274131"/>
    </source>
</evidence>
<organism evidence="3">
    <name type="scientific">Enterobius vermicularis</name>
    <name type="common">Human pinworm</name>
    <dbReference type="NCBI Taxonomy" id="51028"/>
    <lineage>
        <taxon>Eukaryota</taxon>
        <taxon>Metazoa</taxon>
        <taxon>Ecdysozoa</taxon>
        <taxon>Nematoda</taxon>
        <taxon>Chromadorea</taxon>
        <taxon>Rhabditida</taxon>
        <taxon>Spirurina</taxon>
        <taxon>Oxyuridomorpha</taxon>
        <taxon>Oxyuroidea</taxon>
        <taxon>Oxyuridae</taxon>
        <taxon>Enterobius</taxon>
    </lineage>
</organism>
<reference evidence="3" key="1">
    <citation type="submission" date="2017-02" db="UniProtKB">
        <authorList>
            <consortium name="WormBaseParasite"/>
        </authorList>
    </citation>
    <scope>IDENTIFICATION</scope>
</reference>
<dbReference type="EMBL" id="UXUI01017594">
    <property type="protein sequence ID" value="VDD98086.1"/>
    <property type="molecule type" value="Genomic_DNA"/>
</dbReference>
<dbReference type="Proteomes" id="UP000274131">
    <property type="component" value="Unassembled WGS sequence"/>
</dbReference>
<dbReference type="WBParaSite" id="EVEC_0001371301-mRNA-1">
    <property type="protein sequence ID" value="EVEC_0001371301-mRNA-1"/>
    <property type="gene ID" value="EVEC_0001371301"/>
</dbReference>
<sequence>MLIWKCFHLNCYCITTFHANINKFFPSKFSCRRCISGAILYTSKYVSIGYHRSFGLDIW</sequence>
<name>A0A0N4VRP1_ENTVE</name>
<keyword evidence="2" id="KW-1185">Reference proteome</keyword>
<protein>
    <submittedName>
        <fullName evidence="1 3">Uncharacterized protein</fullName>
    </submittedName>
</protein>
<evidence type="ECO:0000313" key="3">
    <source>
        <dbReference type="WBParaSite" id="EVEC_0001371301-mRNA-1"/>
    </source>
</evidence>
<dbReference type="AlphaFoldDB" id="A0A0N4VRP1"/>
<reference evidence="1 2" key="2">
    <citation type="submission" date="2018-10" db="EMBL/GenBank/DDBJ databases">
        <authorList>
            <consortium name="Pathogen Informatics"/>
        </authorList>
    </citation>
    <scope>NUCLEOTIDE SEQUENCE [LARGE SCALE GENOMIC DNA]</scope>
</reference>
<accession>A0A0N4VRP1</accession>
<gene>
    <name evidence="1" type="ORF">EVEC_LOCUS12837</name>
</gene>
<proteinExistence type="predicted"/>